<dbReference type="RefSeq" id="WP_261822161.1">
    <property type="nucleotide sequence ID" value="NZ_BRLJ01000007.1"/>
</dbReference>
<accession>A0ABQ5LK34</accession>
<dbReference type="EMBL" id="BRLJ01000007">
    <property type="protein sequence ID" value="GKX63977.1"/>
    <property type="molecule type" value="Genomic_DNA"/>
</dbReference>
<dbReference type="PANTHER" id="PTHR34475">
    <property type="match status" value="1"/>
</dbReference>
<reference evidence="4" key="1">
    <citation type="submission" date="2022-06" db="EMBL/GenBank/DDBJ databases">
        <title>Draft genome sequences of Pragia fontium str. JCM24417.</title>
        <authorList>
            <person name="Wakabayashi Y."/>
            <person name="Kojima K."/>
        </authorList>
    </citation>
    <scope>NUCLEOTIDE SEQUENCE</scope>
    <source>
        <strain evidence="4">JCM 24417</strain>
    </source>
</reference>
<gene>
    <name evidence="4" type="primary">rodZ</name>
    <name evidence="4" type="ORF">SOASR032_25460</name>
</gene>
<dbReference type="Gene3D" id="1.10.260.40">
    <property type="entry name" value="lambda repressor-like DNA-binding domains"/>
    <property type="match status" value="1"/>
</dbReference>
<feature type="compositionally biased region" description="Polar residues" evidence="1">
    <location>
        <begin position="198"/>
        <end position="207"/>
    </location>
</feature>
<dbReference type="InterPro" id="IPR010982">
    <property type="entry name" value="Lambda_DNA-bd_dom_sf"/>
</dbReference>
<organism evidence="4 5">
    <name type="scientific">Pragia fontium</name>
    <dbReference type="NCBI Taxonomy" id="82985"/>
    <lineage>
        <taxon>Bacteria</taxon>
        <taxon>Pseudomonadati</taxon>
        <taxon>Pseudomonadota</taxon>
        <taxon>Gammaproteobacteria</taxon>
        <taxon>Enterobacterales</taxon>
        <taxon>Budviciaceae</taxon>
        <taxon>Pragia</taxon>
    </lineage>
</organism>
<dbReference type="InterPro" id="IPR050400">
    <property type="entry name" value="Bact_Cytoskel_RodZ"/>
</dbReference>
<protein>
    <submittedName>
        <fullName evidence="4">Cytoskeleton protein RodZ</fullName>
    </submittedName>
</protein>
<keyword evidence="2" id="KW-0812">Transmembrane</keyword>
<evidence type="ECO:0000313" key="5">
    <source>
        <dbReference type="Proteomes" id="UP001059610"/>
    </source>
</evidence>
<evidence type="ECO:0000313" key="4">
    <source>
        <dbReference type="EMBL" id="GKX63977.1"/>
    </source>
</evidence>
<dbReference type="CDD" id="cd00093">
    <property type="entry name" value="HTH_XRE"/>
    <property type="match status" value="1"/>
</dbReference>
<dbReference type="Proteomes" id="UP001059610">
    <property type="component" value="Unassembled WGS sequence"/>
</dbReference>
<dbReference type="SUPFAM" id="SSF47413">
    <property type="entry name" value="lambda repressor-like DNA-binding domains"/>
    <property type="match status" value="1"/>
</dbReference>
<evidence type="ECO:0000256" key="1">
    <source>
        <dbReference type="SAM" id="MobiDB-lite"/>
    </source>
</evidence>
<feature type="compositionally biased region" description="Low complexity" evidence="1">
    <location>
        <begin position="172"/>
        <end position="197"/>
    </location>
</feature>
<feature type="transmembrane region" description="Helical" evidence="2">
    <location>
        <begin position="113"/>
        <end position="134"/>
    </location>
</feature>
<name>A0ABQ5LK34_9GAMM</name>
<dbReference type="Pfam" id="PF13464">
    <property type="entry name" value="RodZ_C"/>
    <property type="match status" value="1"/>
</dbReference>
<sequence length="317" mass="34409">MNTDAPKEQTPLAEIGLRLSEARNALNLSQQVVAEQLRLKVTTVRELEAGLNPLDLAPTFIRGYIRSYARLVHIPEDELIALLPKAQVEKNIVESNRIKGFTLSKGRKKLDRWLTLFTWLIIFVVLGLTGAWWWESHKAQQSDITASSNGSVNQILIPTTQPETTPAPVPTPTANSASQTQTSTTAAPDATAATPSTVNSNQTANQSVTPTLEQAVAAQVAESQAATGVMAPQVQDGNDIYMTFTADCWVEVIDSRGKNLYSGLQRKGGKLSLTGQAPYRVKLGAPAGIDIIYKGKQVDLSQYRNSNRTARLTLAAE</sequence>
<feature type="region of interest" description="Disordered" evidence="1">
    <location>
        <begin position="160"/>
        <end position="207"/>
    </location>
</feature>
<evidence type="ECO:0000259" key="3">
    <source>
        <dbReference type="PROSITE" id="PS50943"/>
    </source>
</evidence>
<dbReference type="NCBIfam" id="NF008109">
    <property type="entry name" value="PRK10856.1"/>
    <property type="match status" value="1"/>
</dbReference>
<feature type="domain" description="HTH cro/C1-type" evidence="3">
    <location>
        <begin position="19"/>
        <end position="50"/>
    </location>
</feature>
<comment type="caution">
    <text evidence="4">The sequence shown here is derived from an EMBL/GenBank/DDBJ whole genome shotgun (WGS) entry which is preliminary data.</text>
</comment>
<keyword evidence="5" id="KW-1185">Reference proteome</keyword>
<keyword evidence="2" id="KW-1133">Transmembrane helix</keyword>
<dbReference type="PANTHER" id="PTHR34475:SF1">
    <property type="entry name" value="CYTOSKELETON PROTEIN RODZ"/>
    <property type="match status" value="1"/>
</dbReference>
<dbReference type="PROSITE" id="PS50943">
    <property type="entry name" value="HTH_CROC1"/>
    <property type="match status" value="1"/>
</dbReference>
<proteinExistence type="predicted"/>
<dbReference type="InterPro" id="IPR025194">
    <property type="entry name" value="RodZ-like_C"/>
</dbReference>
<keyword evidence="2" id="KW-0472">Membrane</keyword>
<dbReference type="Pfam" id="PF13413">
    <property type="entry name" value="HTH_25"/>
    <property type="match status" value="1"/>
</dbReference>
<dbReference type="InterPro" id="IPR001387">
    <property type="entry name" value="Cro/C1-type_HTH"/>
</dbReference>
<evidence type="ECO:0000256" key="2">
    <source>
        <dbReference type="SAM" id="Phobius"/>
    </source>
</evidence>